<name>A0ABW5R9S4_9BACL</name>
<keyword evidence="4 6" id="KW-0663">Pyridoxal phosphate</keyword>
<organism evidence="7 8">
    <name type="scientific">Marinicrinis sediminis</name>
    <dbReference type="NCBI Taxonomy" id="1652465"/>
    <lineage>
        <taxon>Bacteria</taxon>
        <taxon>Bacillati</taxon>
        <taxon>Bacillota</taxon>
        <taxon>Bacilli</taxon>
        <taxon>Bacillales</taxon>
        <taxon>Paenibacillaceae</taxon>
    </lineage>
</organism>
<dbReference type="InterPro" id="IPR015421">
    <property type="entry name" value="PyrdxlP-dep_Trfase_major"/>
</dbReference>
<evidence type="ECO:0000256" key="5">
    <source>
        <dbReference type="ARBA" id="ARBA00023239"/>
    </source>
</evidence>
<reference evidence="8" key="1">
    <citation type="journal article" date="2019" name="Int. J. Syst. Evol. Microbiol.">
        <title>The Global Catalogue of Microorganisms (GCM) 10K type strain sequencing project: providing services to taxonomists for standard genome sequencing and annotation.</title>
        <authorList>
            <consortium name="The Broad Institute Genomics Platform"/>
            <consortium name="The Broad Institute Genome Sequencing Center for Infectious Disease"/>
            <person name="Wu L."/>
            <person name="Ma J."/>
        </authorList>
    </citation>
    <scope>NUCLEOTIDE SEQUENCE [LARGE SCALE GENOMIC DNA]</scope>
    <source>
        <strain evidence="8">KCTC 33676</strain>
    </source>
</reference>
<dbReference type="EMBL" id="JBHUMM010000010">
    <property type="protein sequence ID" value="MFD2671174.1"/>
    <property type="molecule type" value="Genomic_DNA"/>
</dbReference>
<dbReference type="InterPro" id="IPR015422">
    <property type="entry name" value="PyrdxlP-dep_Trfase_small"/>
</dbReference>
<evidence type="ECO:0000256" key="1">
    <source>
        <dbReference type="ARBA" id="ARBA00001933"/>
    </source>
</evidence>
<dbReference type="Gene3D" id="3.90.1150.10">
    <property type="entry name" value="Aspartate Aminotransferase, domain 1"/>
    <property type="match status" value="1"/>
</dbReference>
<dbReference type="InterPro" id="IPR015424">
    <property type="entry name" value="PyrdxlP-dep_Trfase"/>
</dbReference>
<evidence type="ECO:0000313" key="7">
    <source>
        <dbReference type="EMBL" id="MFD2671174.1"/>
    </source>
</evidence>
<keyword evidence="3" id="KW-0210">Decarboxylase</keyword>
<protein>
    <submittedName>
        <fullName evidence="7">Pyridoxal phosphate-dependent decarboxylase family protein</fullName>
    </submittedName>
</protein>
<dbReference type="Proteomes" id="UP001597497">
    <property type="component" value="Unassembled WGS sequence"/>
</dbReference>
<evidence type="ECO:0000256" key="6">
    <source>
        <dbReference type="RuleBase" id="RU000382"/>
    </source>
</evidence>
<keyword evidence="5 6" id="KW-0456">Lyase</keyword>
<dbReference type="SUPFAM" id="SSF53383">
    <property type="entry name" value="PLP-dependent transferases"/>
    <property type="match status" value="1"/>
</dbReference>
<comment type="caution">
    <text evidence="7">The sequence shown here is derived from an EMBL/GenBank/DDBJ whole genome shotgun (WGS) entry which is preliminary data.</text>
</comment>
<proteinExistence type="inferred from homology"/>
<sequence length="556" mass="62122">METMEQTSMQRYFPSTDGNVEDRQQIVSWIEQLLSGMDALKDPDRVHLKGDKQRGEQFYQNLIENSHIPYRSGSMEQVNEKLIDLMKDHPFHTKRFITNILPMASTPGIVGMMAAMLLNGNNLWDVYGPAGAEAEVSVISMMSKLIGYDHTKSGGYTTWGGQGAVFTGLRAAIAKFAPYAMERGIPNHLYAFTSEAAHYSLLKSVEAVGMGRDKLVKVACNTDSSMNMEDLKEKMKRVIELGGVPIYIVATTGTTDAMGIDDLAEVYETSEKIANAHGLRRPHIHADSALGGFFAFFNTYDFEHNPLGFTPQALQALEQISGKLNKLALADSLCFDFQKLGQTPYVTSLFLVKDAADLEPMDLAPEETPYVGHRGYGQYHTGYTLECSRMASAVSMMAALTAFGIEGYQRLLGQFVEVSCAVREGLAQIPGVEVVNPDNPGITTLFRIYPEGAPRYQQEISGTCSIYDLKRNNMLNEMLFERLGERRNEMFFGDTKKHLNVRSAEGETLSLYASKVFIISPYTERKDVPDIIQYVKERVAETFKNWEQLMYMRGAV</sequence>
<keyword evidence="8" id="KW-1185">Reference proteome</keyword>
<evidence type="ECO:0000256" key="3">
    <source>
        <dbReference type="ARBA" id="ARBA00022793"/>
    </source>
</evidence>
<evidence type="ECO:0000256" key="4">
    <source>
        <dbReference type="ARBA" id="ARBA00022898"/>
    </source>
</evidence>
<gene>
    <name evidence="7" type="ORF">ACFSUC_06105</name>
</gene>
<dbReference type="RefSeq" id="WP_379928610.1">
    <property type="nucleotide sequence ID" value="NZ_JBHUMM010000010.1"/>
</dbReference>
<accession>A0ABW5R9S4</accession>
<dbReference type="InterPro" id="IPR002129">
    <property type="entry name" value="PyrdxlP-dep_de-COase"/>
</dbReference>
<comment type="cofactor">
    <cofactor evidence="1 6">
        <name>pyridoxal 5'-phosphate</name>
        <dbReference type="ChEBI" id="CHEBI:597326"/>
    </cofactor>
</comment>
<dbReference type="PANTHER" id="PTHR45677">
    <property type="entry name" value="GLUTAMATE DECARBOXYLASE-RELATED"/>
    <property type="match status" value="1"/>
</dbReference>
<dbReference type="Gene3D" id="3.40.640.10">
    <property type="entry name" value="Type I PLP-dependent aspartate aminotransferase-like (Major domain)"/>
    <property type="match status" value="1"/>
</dbReference>
<evidence type="ECO:0000256" key="2">
    <source>
        <dbReference type="ARBA" id="ARBA00009533"/>
    </source>
</evidence>
<dbReference type="Pfam" id="PF00282">
    <property type="entry name" value="Pyridoxal_deC"/>
    <property type="match status" value="1"/>
</dbReference>
<evidence type="ECO:0000313" key="8">
    <source>
        <dbReference type="Proteomes" id="UP001597497"/>
    </source>
</evidence>
<comment type="similarity">
    <text evidence="2 6">Belongs to the group II decarboxylase family.</text>
</comment>
<dbReference type="PANTHER" id="PTHR45677:SF8">
    <property type="entry name" value="CYSTEINE SULFINIC ACID DECARBOXYLASE"/>
    <property type="match status" value="1"/>
</dbReference>